<feature type="compositionally biased region" description="Basic and acidic residues" evidence="1">
    <location>
        <begin position="118"/>
        <end position="128"/>
    </location>
</feature>
<feature type="region of interest" description="Disordered" evidence="1">
    <location>
        <begin position="109"/>
        <end position="128"/>
    </location>
</feature>
<sequence>MRERPTPVQRSRWQAIGQAAGIGFGIAAALILPIVGGLVLDGRLGRAPLFTLIGVAVGLVAAGYQLVELTKAANRVPVDPVAVEAARRRRADEAEAQRRFLAQVEARAQADLDAGNRGPERAPRRDEE</sequence>
<dbReference type="EMBL" id="CADCWF010000287">
    <property type="protein sequence ID" value="CAA9574700.1"/>
    <property type="molecule type" value="Genomic_DNA"/>
</dbReference>
<organism evidence="3">
    <name type="scientific">uncultured Thermomicrobiales bacterium</name>
    <dbReference type="NCBI Taxonomy" id="1645740"/>
    <lineage>
        <taxon>Bacteria</taxon>
        <taxon>Pseudomonadati</taxon>
        <taxon>Thermomicrobiota</taxon>
        <taxon>Thermomicrobia</taxon>
        <taxon>Thermomicrobiales</taxon>
        <taxon>environmental samples</taxon>
    </lineage>
</organism>
<proteinExistence type="predicted"/>
<evidence type="ECO:0000313" key="3">
    <source>
        <dbReference type="EMBL" id="CAA9574700.1"/>
    </source>
</evidence>
<feature type="transmembrane region" description="Helical" evidence="2">
    <location>
        <begin position="21"/>
        <end position="40"/>
    </location>
</feature>
<gene>
    <name evidence="3" type="ORF">AVDCRST_MAG59-3960</name>
</gene>
<keyword evidence="2" id="KW-0812">Transmembrane</keyword>
<evidence type="ECO:0000256" key="1">
    <source>
        <dbReference type="SAM" id="MobiDB-lite"/>
    </source>
</evidence>
<evidence type="ECO:0000256" key="2">
    <source>
        <dbReference type="SAM" id="Phobius"/>
    </source>
</evidence>
<feature type="transmembrane region" description="Helical" evidence="2">
    <location>
        <begin position="46"/>
        <end position="67"/>
    </location>
</feature>
<reference evidence="3" key="1">
    <citation type="submission" date="2020-02" db="EMBL/GenBank/DDBJ databases">
        <authorList>
            <person name="Meier V. D."/>
        </authorList>
    </citation>
    <scope>NUCLEOTIDE SEQUENCE</scope>
    <source>
        <strain evidence="3">AVDCRST_MAG59</strain>
    </source>
</reference>
<name>A0A6J4VE39_9BACT</name>
<evidence type="ECO:0008006" key="4">
    <source>
        <dbReference type="Google" id="ProtNLM"/>
    </source>
</evidence>
<keyword evidence="2" id="KW-0472">Membrane</keyword>
<dbReference type="AlphaFoldDB" id="A0A6J4VE39"/>
<dbReference type="Pfam" id="PF09527">
    <property type="entry name" value="ATPase_gene1"/>
    <property type="match status" value="1"/>
</dbReference>
<protein>
    <recommendedName>
        <fullName evidence="4">ATP synthase protein I</fullName>
    </recommendedName>
</protein>
<keyword evidence="2" id="KW-1133">Transmembrane helix</keyword>
<accession>A0A6J4VE39</accession>
<dbReference type="InterPro" id="IPR032820">
    <property type="entry name" value="ATPase_put"/>
</dbReference>